<keyword evidence="2" id="KW-0805">Transcription regulation</keyword>
<evidence type="ECO:0000256" key="3">
    <source>
        <dbReference type="ARBA" id="ARBA00023163"/>
    </source>
</evidence>
<dbReference type="EMBL" id="JBEDUW010000002">
    <property type="protein sequence ID" value="KAK9947181.1"/>
    <property type="molecule type" value="Genomic_DNA"/>
</dbReference>
<feature type="domain" description="Response regulatory" evidence="5">
    <location>
        <begin position="1"/>
        <end position="68"/>
    </location>
</feature>
<evidence type="ECO:0000313" key="7">
    <source>
        <dbReference type="Proteomes" id="UP001457282"/>
    </source>
</evidence>
<keyword evidence="3" id="KW-0804">Transcription</keyword>
<dbReference type="InterPro" id="IPR001789">
    <property type="entry name" value="Sig_transdc_resp-reg_receiver"/>
</dbReference>
<organism evidence="6 7">
    <name type="scientific">Rubus argutus</name>
    <name type="common">Southern blackberry</name>
    <dbReference type="NCBI Taxonomy" id="59490"/>
    <lineage>
        <taxon>Eukaryota</taxon>
        <taxon>Viridiplantae</taxon>
        <taxon>Streptophyta</taxon>
        <taxon>Embryophyta</taxon>
        <taxon>Tracheophyta</taxon>
        <taxon>Spermatophyta</taxon>
        <taxon>Magnoliopsida</taxon>
        <taxon>eudicotyledons</taxon>
        <taxon>Gunneridae</taxon>
        <taxon>Pentapetalae</taxon>
        <taxon>rosids</taxon>
        <taxon>fabids</taxon>
        <taxon>Rosales</taxon>
        <taxon>Rosaceae</taxon>
        <taxon>Rosoideae</taxon>
        <taxon>Rosoideae incertae sedis</taxon>
        <taxon>Rubus</taxon>
    </lineage>
</organism>
<dbReference type="PANTHER" id="PTHR43874">
    <property type="entry name" value="TWO-COMPONENT RESPONSE REGULATOR"/>
    <property type="match status" value="1"/>
</dbReference>
<dbReference type="InterPro" id="IPR045279">
    <property type="entry name" value="ARR-like"/>
</dbReference>
<keyword evidence="4" id="KW-0597">Phosphoprotein</keyword>
<sequence>MTDVDMPDIDGFKFLQLVRYVDKDLPVILLSTSGDTKVVMKGISNGACDYLLKPVRVEQLKLIWQHVFRRRTKDSKTSSLTPAGLLLCLSRPSFNQKKTQAKR</sequence>
<keyword evidence="1" id="KW-0902">Two-component regulatory system</keyword>
<name>A0AAW1YF18_RUBAR</name>
<dbReference type="InterPro" id="IPR011006">
    <property type="entry name" value="CheY-like_superfamily"/>
</dbReference>
<evidence type="ECO:0000259" key="5">
    <source>
        <dbReference type="PROSITE" id="PS50110"/>
    </source>
</evidence>
<reference evidence="6 7" key="1">
    <citation type="journal article" date="2023" name="G3 (Bethesda)">
        <title>A chromosome-length genome assembly and annotation of blackberry (Rubus argutus, cv. 'Hillquist').</title>
        <authorList>
            <person name="Bruna T."/>
            <person name="Aryal R."/>
            <person name="Dudchenko O."/>
            <person name="Sargent D.J."/>
            <person name="Mead D."/>
            <person name="Buti M."/>
            <person name="Cavallini A."/>
            <person name="Hytonen T."/>
            <person name="Andres J."/>
            <person name="Pham M."/>
            <person name="Weisz D."/>
            <person name="Mascagni F."/>
            <person name="Usai G."/>
            <person name="Natali L."/>
            <person name="Bassil N."/>
            <person name="Fernandez G.E."/>
            <person name="Lomsadze A."/>
            <person name="Armour M."/>
            <person name="Olukolu B."/>
            <person name="Poorten T."/>
            <person name="Britton C."/>
            <person name="Davik J."/>
            <person name="Ashrafi H."/>
            <person name="Aiden E.L."/>
            <person name="Borodovsky M."/>
            <person name="Worthington M."/>
        </authorList>
    </citation>
    <scope>NUCLEOTIDE SEQUENCE [LARGE SCALE GENOMIC DNA]</scope>
    <source>
        <strain evidence="6">PI 553951</strain>
    </source>
</reference>
<comment type="caution">
    <text evidence="6">The sequence shown here is derived from an EMBL/GenBank/DDBJ whole genome shotgun (WGS) entry which is preliminary data.</text>
</comment>
<evidence type="ECO:0000256" key="4">
    <source>
        <dbReference type="PROSITE-ProRule" id="PRU00169"/>
    </source>
</evidence>
<dbReference type="Gene3D" id="3.40.50.2300">
    <property type="match status" value="1"/>
</dbReference>
<dbReference type="PANTHER" id="PTHR43874:SF7">
    <property type="entry name" value="TWO-COMPONENT RESPONSE REGULATOR ARR10"/>
    <property type="match status" value="1"/>
</dbReference>
<dbReference type="Pfam" id="PF00072">
    <property type="entry name" value="Response_reg"/>
    <property type="match status" value="1"/>
</dbReference>
<evidence type="ECO:0000256" key="1">
    <source>
        <dbReference type="ARBA" id="ARBA00023012"/>
    </source>
</evidence>
<dbReference type="AlphaFoldDB" id="A0AAW1YF18"/>
<dbReference type="SUPFAM" id="SSF52172">
    <property type="entry name" value="CheY-like"/>
    <property type="match status" value="1"/>
</dbReference>
<proteinExistence type="predicted"/>
<feature type="modified residue" description="4-aspartylphosphate" evidence="4">
    <location>
        <position position="3"/>
    </location>
</feature>
<dbReference type="GO" id="GO:0009736">
    <property type="term" value="P:cytokinin-activated signaling pathway"/>
    <property type="evidence" value="ECO:0007669"/>
    <property type="project" value="InterPro"/>
</dbReference>
<gene>
    <name evidence="6" type="ORF">M0R45_012615</name>
</gene>
<keyword evidence="7" id="KW-1185">Reference proteome</keyword>
<dbReference type="PROSITE" id="PS50110">
    <property type="entry name" value="RESPONSE_REGULATORY"/>
    <property type="match status" value="1"/>
</dbReference>
<dbReference type="Proteomes" id="UP001457282">
    <property type="component" value="Unassembled WGS sequence"/>
</dbReference>
<evidence type="ECO:0000256" key="2">
    <source>
        <dbReference type="ARBA" id="ARBA00023015"/>
    </source>
</evidence>
<accession>A0AAW1YF18</accession>
<evidence type="ECO:0000313" key="6">
    <source>
        <dbReference type="EMBL" id="KAK9947181.1"/>
    </source>
</evidence>
<protein>
    <recommendedName>
        <fullName evidence="5">Response regulatory domain-containing protein</fullName>
    </recommendedName>
</protein>
<dbReference type="GO" id="GO:0000160">
    <property type="term" value="P:phosphorelay signal transduction system"/>
    <property type="evidence" value="ECO:0007669"/>
    <property type="project" value="UniProtKB-KW"/>
</dbReference>